<dbReference type="AlphaFoldDB" id="A0A1M5Z1T0"/>
<evidence type="ECO:0000256" key="1">
    <source>
        <dbReference type="SAM" id="Phobius"/>
    </source>
</evidence>
<proteinExistence type="predicted"/>
<evidence type="ECO:0000313" key="3">
    <source>
        <dbReference type="Proteomes" id="UP000184278"/>
    </source>
</evidence>
<keyword evidence="3" id="KW-1185">Reference proteome</keyword>
<organism evidence="2 3">
    <name type="scientific">Butyrivibrio fibrisolvens DSM 3071</name>
    <dbReference type="NCBI Taxonomy" id="1121131"/>
    <lineage>
        <taxon>Bacteria</taxon>
        <taxon>Bacillati</taxon>
        <taxon>Bacillota</taxon>
        <taxon>Clostridia</taxon>
        <taxon>Lachnospirales</taxon>
        <taxon>Lachnospiraceae</taxon>
        <taxon>Butyrivibrio</taxon>
    </lineage>
</organism>
<sequence>MTNNNGALNALAKIIIGGMILVFIIPLIFLGPLAFLFIVGSIFEGDSRRVNDTYVSPSGIYQVESINDSAGAMDQGESFLCLEFIEDGEEYPVEGDKPSKKAVEIDDIHGRYAAEYEVEWISDDSFTVTWNDYDNEYIADVVIDGRSCTVTNTQTTAK</sequence>
<keyword evidence="1" id="KW-1133">Transmembrane helix</keyword>
<keyword evidence="1" id="KW-0812">Transmembrane</keyword>
<keyword evidence="1" id="KW-0472">Membrane</keyword>
<reference evidence="3" key="1">
    <citation type="submission" date="2016-11" db="EMBL/GenBank/DDBJ databases">
        <authorList>
            <person name="Varghese N."/>
            <person name="Submissions S."/>
        </authorList>
    </citation>
    <scope>NUCLEOTIDE SEQUENCE [LARGE SCALE GENOMIC DNA]</scope>
    <source>
        <strain evidence="3">DSM 3071</strain>
    </source>
</reference>
<feature type="transmembrane region" description="Helical" evidence="1">
    <location>
        <begin position="14"/>
        <end position="39"/>
    </location>
</feature>
<protein>
    <submittedName>
        <fullName evidence="2">Uncharacterized protein</fullName>
    </submittedName>
</protein>
<dbReference type="Proteomes" id="UP000184278">
    <property type="component" value="Unassembled WGS sequence"/>
</dbReference>
<gene>
    <name evidence="2" type="ORF">SAMN02745229_01899</name>
</gene>
<accession>A0A1M5Z1T0</accession>
<dbReference type="STRING" id="1121131.SAMN02745229_01899"/>
<name>A0A1M5Z1T0_BUTFI</name>
<dbReference type="EMBL" id="FQXK01000015">
    <property type="protein sequence ID" value="SHI18252.1"/>
    <property type="molecule type" value="Genomic_DNA"/>
</dbReference>
<evidence type="ECO:0000313" key="2">
    <source>
        <dbReference type="EMBL" id="SHI18252.1"/>
    </source>
</evidence>